<sequence length="85" mass="9201">MTTASKPASRQPSLQPQAWAGGFISTARIEAWRGLAAQLAVRDPVYLPIFERLEIEVEVAKARVSDNPVEAARALVRLRQACAAG</sequence>
<proteinExistence type="predicted"/>
<evidence type="ECO:0000313" key="1">
    <source>
        <dbReference type="EMBL" id="SNX68907.1"/>
    </source>
</evidence>
<dbReference type="AlphaFoldDB" id="A0A285CMZ6"/>
<dbReference type="OrthoDB" id="7876519at2"/>
<name>A0A285CMZ6_9RHOB</name>
<gene>
    <name evidence="1" type="ORF">SAMN05878503_102346</name>
</gene>
<protein>
    <submittedName>
        <fullName evidence="1">Uncharacterized protein</fullName>
    </submittedName>
</protein>
<organism evidence="1 2">
    <name type="scientific">Cereibacter ovatus</name>
    <dbReference type="NCBI Taxonomy" id="439529"/>
    <lineage>
        <taxon>Bacteria</taxon>
        <taxon>Pseudomonadati</taxon>
        <taxon>Pseudomonadota</taxon>
        <taxon>Alphaproteobacteria</taxon>
        <taxon>Rhodobacterales</taxon>
        <taxon>Paracoccaceae</taxon>
        <taxon>Cereibacter</taxon>
    </lineage>
</organism>
<dbReference type="RefSeq" id="WP_097029361.1">
    <property type="nucleotide sequence ID" value="NZ_OAOQ01000002.1"/>
</dbReference>
<evidence type="ECO:0000313" key="2">
    <source>
        <dbReference type="Proteomes" id="UP000219467"/>
    </source>
</evidence>
<reference evidence="2" key="1">
    <citation type="submission" date="2017-08" db="EMBL/GenBank/DDBJ databases">
        <authorList>
            <person name="Varghese N."/>
            <person name="Submissions S."/>
        </authorList>
    </citation>
    <scope>NUCLEOTIDE SEQUENCE [LARGE SCALE GENOMIC DNA]</scope>
    <source>
        <strain evidence="2">JA234</strain>
    </source>
</reference>
<keyword evidence="2" id="KW-1185">Reference proteome</keyword>
<dbReference type="Proteomes" id="UP000219467">
    <property type="component" value="Unassembled WGS sequence"/>
</dbReference>
<dbReference type="EMBL" id="OAOQ01000002">
    <property type="protein sequence ID" value="SNX68907.1"/>
    <property type="molecule type" value="Genomic_DNA"/>
</dbReference>
<accession>A0A285CMZ6</accession>